<dbReference type="AlphaFoldDB" id="A0A8J5GJU1"/>
<keyword evidence="4" id="KW-1185">Reference proteome</keyword>
<comment type="similarity">
    <text evidence="1">Belongs to the ARG7 family.</text>
</comment>
<evidence type="ECO:0000256" key="2">
    <source>
        <dbReference type="SAM" id="MobiDB-lite"/>
    </source>
</evidence>
<accession>A0A8J5GJU1</accession>
<feature type="region of interest" description="Disordered" evidence="2">
    <location>
        <begin position="1"/>
        <end position="36"/>
    </location>
</feature>
<dbReference type="Pfam" id="PF02519">
    <property type="entry name" value="Auxin_inducible"/>
    <property type="match status" value="1"/>
</dbReference>
<dbReference type="Proteomes" id="UP000734854">
    <property type="component" value="Unassembled WGS sequence"/>
</dbReference>
<dbReference type="PANTHER" id="PTHR31374">
    <property type="entry name" value="AUXIN-INDUCED PROTEIN-LIKE-RELATED"/>
    <property type="match status" value="1"/>
</dbReference>
<gene>
    <name evidence="3" type="ORF">ZIOFF_033586</name>
</gene>
<comment type="caution">
    <text evidence="3">The sequence shown here is derived from an EMBL/GenBank/DDBJ whole genome shotgun (WGS) entry which is preliminary data.</text>
</comment>
<name>A0A8J5GJU1_ZINOF</name>
<evidence type="ECO:0000313" key="3">
    <source>
        <dbReference type="EMBL" id="KAG6508214.1"/>
    </source>
</evidence>
<protein>
    <submittedName>
        <fullName evidence="3">Uncharacterized protein</fullName>
    </submittedName>
</protein>
<dbReference type="GO" id="GO:0009733">
    <property type="term" value="P:response to auxin"/>
    <property type="evidence" value="ECO:0007669"/>
    <property type="project" value="InterPro"/>
</dbReference>
<dbReference type="PANTHER" id="PTHR31374:SF29">
    <property type="entry name" value="SAUR-LIKE AUXIN-RESPONSIVE PROTEIN FAMILY"/>
    <property type="match status" value="1"/>
</dbReference>
<reference evidence="3 4" key="1">
    <citation type="submission" date="2020-08" db="EMBL/GenBank/DDBJ databases">
        <title>Plant Genome Project.</title>
        <authorList>
            <person name="Zhang R.-G."/>
        </authorList>
    </citation>
    <scope>NUCLEOTIDE SEQUENCE [LARGE SCALE GENOMIC DNA]</scope>
    <source>
        <tissue evidence="3">Rhizome</tissue>
    </source>
</reference>
<organism evidence="3 4">
    <name type="scientific">Zingiber officinale</name>
    <name type="common">Ginger</name>
    <name type="synonym">Amomum zingiber</name>
    <dbReference type="NCBI Taxonomy" id="94328"/>
    <lineage>
        <taxon>Eukaryota</taxon>
        <taxon>Viridiplantae</taxon>
        <taxon>Streptophyta</taxon>
        <taxon>Embryophyta</taxon>
        <taxon>Tracheophyta</taxon>
        <taxon>Spermatophyta</taxon>
        <taxon>Magnoliopsida</taxon>
        <taxon>Liliopsida</taxon>
        <taxon>Zingiberales</taxon>
        <taxon>Zingiberaceae</taxon>
        <taxon>Zingiber</taxon>
    </lineage>
</organism>
<proteinExistence type="inferred from homology"/>
<dbReference type="InterPro" id="IPR003676">
    <property type="entry name" value="SAUR_fam"/>
</dbReference>
<dbReference type="EMBL" id="JACMSC010000009">
    <property type="protein sequence ID" value="KAG6508214.1"/>
    <property type="molecule type" value="Genomic_DNA"/>
</dbReference>
<evidence type="ECO:0000313" key="4">
    <source>
        <dbReference type="Proteomes" id="UP000734854"/>
    </source>
</evidence>
<evidence type="ECO:0000256" key="1">
    <source>
        <dbReference type="ARBA" id="ARBA00006974"/>
    </source>
</evidence>
<feature type="compositionally biased region" description="Basic and acidic residues" evidence="2">
    <location>
        <begin position="169"/>
        <end position="185"/>
    </location>
</feature>
<feature type="region of interest" description="Disordered" evidence="2">
    <location>
        <begin position="152"/>
        <end position="185"/>
    </location>
</feature>
<sequence>MAFPLPPEPHTGASAQATSRRHHSRQPPATEPCRSRCLTGPEQRCRLCPSTPVFTTADAATLTPSCSSKGDLEEEAAAGGIKVVGKLFRLHMPHLDGGHHEKEVEEGKPPRKGWIALRVGPEGEEHRRFVVPVACLSHPLFAKLLDEAAAKYGSRPSAAVQGKNSRGHSMPDLDPRTARTRGRDG</sequence>